<feature type="transmembrane region" description="Helical" evidence="6">
    <location>
        <begin position="396"/>
        <end position="420"/>
    </location>
</feature>
<keyword evidence="3 6" id="KW-1133">Transmembrane helix</keyword>
<dbReference type="GeneID" id="37222136"/>
<dbReference type="Proteomes" id="UP000249402">
    <property type="component" value="Unassembled WGS sequence"/>
</dbReference>
<evidence type="ECO:0000256" key="2">
    <source>
        <dbReference type="ARBA" id="ARBA00022692"/>
    </source>
</evidence>
<feature type="transmembrane region" description="Helical" evidence="6">
    <location>
        <begin position="463"/>
        <end position="485"/>
    </location>
</feature>
<dbReference type="EMBL" id="KZ824491">
    <property type="protein sequence ID" value="RAK95509.1"/>
    <property type="molecule type" value="Genomic_DNA"/>
</dbReference>
<evidence type="ECO:0000256" key="1">
    <source>
        <dbReference type="ARBA" id="ARBA00004141"/>
    </source>
</evidence>
<feature type="transmembrane region" description="Helical" evidence="6">
    <location>
        <begin position="432"/>
        <end position="451"/>
    </location>
</feature>
<dbReference type="PROSITE" id="PS50850">
    <property type="entry name" value="MFS"/>
    <property type="match status" value="1"/>
</dbReference>
<protein>
    <submittedName>
        <fullName evidence="8">Polyamine transporter</fullName>
    </submittedName>
</protein>
<feature type="domain" description="Major facilitator superfamily (MFS) profile" evidence="7">
    <location>
        <begin position="43"/>
        <end position="489"/>
    </location>
</feature>
<dbReference type="GO" id="GO:0022857">
    <property type="term" value="F:transmembrane transporter activity"/>
    <property type="evidence" value="ECO:0007669"/>
    <property type="project" value="InterPro"/>
</dbReference>
<keyword evidence="2 6" id="KW-0812">Transmembrane</keyword>
<keyword evidence="4 6" id="KW-0472">Membrane</keyword>
<feature type="transmembrane region" description="Helical" evidence="6">
    <location>
        <begin position="46"/>
        <end position="69"/>
    </location>
</feature>
<dbReference type="InterPro" id="IPR011701">
    <property type="entry name" value="MFS"/>
</dbReference>
<reference evidence="8 9" key="1">
    <citation type="submission" date="2018-02" db="EMBL/GenBank/DDBJ databases">
        <title>The genomes of Aspergillus section Nigri reveals drivers in fungal speciation.</title>
        <authorList>
            <consortium name="DOE Joint Genome Institute"/>
            <person name="Vesth T.C."/>
            <person name="Nybo J."/>
            <person name="Theobald S."/>
            <person name="Brandl J."/>
            <person name="Frisvad J.C."/>
            <person name="Nielsen K.F."/>
            <person name="Lyhne E.K."/>
            <person name="Kogle M.E."/>
            <person name="Kuo A."/>
            <person name="Riley R."/>
            <person name="Clum A."/>
            <person name="Nolan M."/>
            <person name="Lipzen A."/>
            <person name="Salamov A."/>
            <person name="Henrissat B."/>
            <person name="Wiebenga A."/>
            <person name="De vries R.P."/>
            <person name="Grigoriev I.V."/>
            <person name="Mortensen U.H."/>
            <person name="Andersen M.R."/>
            <person name="Baker S.E."/>
        </authorList>
    </citation>
    <scope>NUCLEOTIDE SEQUENCE [LARGE SCALE GENOMIC DNA]</scope>
    <source>
        <strain evidence="8 9">CBS 121593</strain>
    </source>
</reference>
<name>A0A395GJ79_9EURO</name>
<feature type="transmembrane region" description="Helical" evidence="6">
    <location>
        <begin position="318"/>
        <end position="341"/>
    </location>
</feature>
<dbReference type="VEuPathDB" id="FungiDB:BO80DRAFT_393824"/>
<feature type="transmembrane region" description="Helical" evidence="6">
    <location>
        <begin position="173"/>
        <end position="194"/>
    </location>
</feature>
<evidence type="ECO:0000256" key="5">
    <source>
        <dbReference type="SAM" id="MobiDB-lite"/>
    </source>
</evidence>
<dbReference type="InterPro" id="IPR020846">
    <property type="entry name" value="MFS_dom"/>
</dbReference>
<evidence type="ECO:0000256" key="3">
    <source>
        <dbReference type="ARBA" id="ARBA00022989"/>
    </source>
</evidence>
<dbReference type="STRING" id="1448316.A0A395GJ79"/>
<comment type="subcellular location">
    <subcellularLocation>
        <location evidence="1">Membrane</location>
        <topology evidence="1">Multi-pass membrane protein</topology>
    </subcellularLocation>
</comment>
<dbReference type="SUPFAM" id="SSF103473">
    <property type="entry name" value="MFS general substrate transporter"/>
    <property type="match status" value="1"/>
</dbReference>
<accession>A0A395GJ79</accession>
<feature type="transmembrane region" description="Helical" evidence="6">
    <location>
        <begin position="140"/>
        <end position="161"/>
    </location>
</feature>
<evidence type="ECO:0000256" key="6">
    <source>
        <dbReference type="SAM" id="Phobius"/>
    </source>
</evidence>
<evidence type="ECO:0000259" key="7">
    <source>
        <dbReference type="PROSITE" id="PS50850"/>
    </source>
</evidence>
<feature type="region of interest" description="Disordered" evidence="5">
    <location>
        <begin position="1"/>
        <end position="35"/>
    </location>
</feature>
<dbReference type="AlphaFoldDB" id="A0A395GJ79"/>
<feature type="transmembrane region" description="Helical" evidence="6">
    <location>
        <begin position="265"/>
        <end position="298"/>
    </location>
</feature>
<dbReference type="PANTHER" id="PTHR23502:SF22">
    <property type="entry name" value="MAJOR FACILITATOR SUPERFAMILY (MFS) PROFILE DOMAIN-CONTAINING PROTEIN"/>
    <property type="match status" value="1"/>
</dbReference>
<dbReference type="Gene3D" id="1.20.1250.20">
    <property type="entry name" value="MFS general substrate transporter like domains"/>
    <property type="match status" value="1"/>
</dbReference>
<evidence type="ECO:0000256" key="4">
    <source>
        <dbReference type="ARBA" id="ARBA00023136"/>
    </source>
</evidence>
<feature type="transmembrane region" description="Helical" evidence="6">
    <location>
        <begin position="371"/>
        <end position="390"/>
    </location>
</feature>
<feature type="transmembrane region" description="Helical" evidence="6">
    <location>
        <begin position="109"/>
        <end position="128"/>
    </location>
</feature>
<gene>
    <name evidence="8" type="ORF">BO80DRAFT_393824</name>
</gene>
<proteinExistence type="predicted"/>
<dbReference type="Pfam" id="PF07690">
    <property type="entry name" value="MFS_1"/>
    <property type="match status" value="1"/>
</dbReference>
<evidence type="ECO:0000313" key="8">
    <source>
        <dbReference type="EMBL" id="RAK95509.1"/>
    </source>
</evidence>
<keyword evidence="9" id="KW-1185">Reference proteome</keyword>
<sequence>MLKDEEPQAAVHGLKTTPDGLVLDPQPSDNPNDPLNWEPSKKNLTLAIWALACFVCEATCLTNTQGSYLQVPLYHKTATQISLSVSFALIGLIVGAVLIIPLSRRYGSCFCLFWSTIGQLLTSVWSALMTAPSDYTPFLISRLVSGLCASVPLILGSEVVLQTFFRHQRGKCLHFIHIPYLLGISMGPTIGAYIDGRTSWTISFWYTVPLNGVLAVLILALLEDTYFTEDEQTKVSLLQRRWNTYACGRAIPPSSRVSWMEFIFILYDILLVTFSPVSVIIGFFIMVDFGFATMAFVLNVTFLEAPRDEGGYGMSKMAVASFTITQTIGVLLVEVYGHFISDRLPFYILRRKTKANEIEPTEWSPEYRLHCLWFPVVLLPIGLGLFGASLEYHFHWAILALGYLLISVGAISTLPITMTYLCECFPNHVSEVAAALGIWRLILGLLTTVFITPWNNSFGPGWVFGSSGLFTIPAFGGVVVLMVFGKQIRGMGFRRLRR</sequence>
<dbReference type="GO" id="GO:0005886">
    <property type="term" value="C:plasma membrane"/>
    <property type="evidence" value="ECO:0007669"/>
    <property type="project" value="TreeGrafter"/>
</dbReference>
<evidence type="ECO:0000313" key="9">
    <source>
        <dbReference type="Proteomes" id="UP000249402"/>
    </source>
</evidence>
<dbReference type="OrthoDB" id="2533084at2759"/>
<feature type="transmembrane region" description="Helical" evidence="6">
    <location>
        <begin position="81"/>
        <end position="102"/>
    </location>
</feature>
<dbReference type="InterPro" id="IPR036259">
    <property type="entry name" value="MFS_trans_sf"/>
</dbReference>
<organism evidence="8 9">
    <name type="scientific">Aspergillus ibericus CBS 121593</name>
    <dbReference type="NCBI Taxonomy" id="1448316"/>
    <lineage>
        <taxon>Eukaryota</taxon>
        <taxon>Fungi</taxon>
        <taxon>Dikarya</taxon>
        <taxon>Ascomycota</taxon>
        <taxon>Pezizomycotina</taxon>
        <taxon>Eurotiomycetes</taxon>
        <taxon>Eurotiomycetidae</taxon>
        <taxon>Eurotiales</taxon>
        <taxon>Aspergillaceae</taxon>
        <taxon>Aspergillus</taxon>
        <taxon>Aspergillus subgen. Circumdati</taxon>
    </lineage>
</organism>
<dbReference type="RefSeq" id="XP_025569837.1">
    <property type="nucleotide sequence ID" value="XM_025717271.1"/>
</dbReference>
<dbReference type="PANTHER" id="PTHR23502">
    <property type="entry name" value="MAJOR FACILITATOR SUPERFAMILY"/>
    <property type="match status" value="1"/>
</dbReference>
<feature type="transmembrane region" description="Helical" evidence="6">
    <location>
        <begin position="200"/>
        <end position="222"/>
    </location>
</feature>